<feature type="region of interest" description="Disordered" evidence="1">
    <location>
        <begin position="2281"/>
        <end position="2302"/>
    </location>
</feature>
<dbReference type="KEGG" id="clup:CLUP02_10981"/>
<feature type="transmembrane region" description="Helical" evidence="2">
    <location>
        <begin position="12"/>
        <end position="34"/>
    </location>
</feature>
<dbReference type="InterPro" id="IPR010730">
    <property type="entry name" value="HET"/>
</dbReference>
<gene>
    <name evidence="4" type="ORF">CLUP02_10981</name>
</gene>
<dbReference type="Pfam" id="PF00069">
    <property type="entry name" value="Pkinase"/>
    <property type="match status" value="2"/>
</dbReference>
<evidence type="ECO:0000256" key="2">
    <source>
        <dbReference type="SAM" id="Phobius"/>
    </source>
</evidence>
<accession>A0A9Q8SXT1</accession>
<keyword evidence="5" id="KW-1185">Reference proteome</keyword>
<dbReference type="GO" id="GO:0005524">
    <property type="term" value="F:ATP binding"/>
    <property type="evidence" value="ECO:0007669"/>
    <property type="project" value="InterPro"/>
</dbReference>
<keyword evidence="4" id="KW-0808">Transferase</keyword>
<dbReference type="SUPFAM" id="SSF56112">
    <property type="entry name" value="Protein kinase-like (PK-like)"/>
    <property type="match status" value="2"/>
</dbReference>
<dbReference type="SMART" id="SM00220">
    <property type="entry name" value="S_TKc"/>
    <property type="match status" value="1"/>
</dbReference>
<keyword evidence="4" id="KW-0723">Serine/threonine-protein kinase</keyword>
<dbReference type="PROSITE" id="PS50011">
    <property type="entry name" value="PROTEIN_KINASE_DOM"/>
    <property type="match status" value="2"/>
</dbReference>
<dbReference type="Proteomes" id="UP000830671">
    <property type="component" value="Chromosome 5"/>
</dbReference>
<keyword evidence="2" id="KW-1133">Transmembrane helix</keyword>
<feature type="region of interest" description="Disordered" evidence="1">
    <location>
        <begin position="1582"/>
        <end position="1615"/>
    </location>
</feature>
<keyword evidence="2" id="KW-0472">Membrane</keyword>
<dbReference type="InterPro" id="IPR000719">
    <property type="entry name" value="Prot_kinase_dom"/>
</dbReference>
<dbReference type="PANTHER" id="PTHR33112:SF10">
    <property type="entry name" value="TOL"/>
    <property type="match status" value="1"/>
</dbReference>
<proteinExistence type="predicted"/>
<keyword evidence="2" id="KW-0812">Transmembrane</keyword>
<keyword evidence="4" id="KW-0418">Kinase</keyword>
<dbReference type="EMBL" id="CP019477">
    <property type="protein sequence ID" value="UQC85483.1"/>
    <property type="molecule type" value="Genomic_DNA"/>
</dbReference>
<dbReference type="PANTHER" id="PTHR33112">
    <property type="entry name" value="DOMAIN PROTEIN, PUTATIVE-RELATED"/>
    <property type="match status" value="1"/>
</dbReference>
<dbReference type="GeneID" id="73344962"/>
<evidence type="ECO:0000256" key="1">
    <source>
        <dbReference type="SAM" id="MobiDB-lite"/>
    </source>
</evidence>
<evidence type="ECO:0000313" key="5">
    <source>
        <dbReference type="Proteomes" id="UP000830671"/>
    </source>
</evidence>
<name>A0A9Q8SXT1_9PEZI</name>
<dbReference type="RefSeq" id="XP_049147097.1">
    <property type="nucleotide sequence ID" value="XM_049289952.1"/>
</dbReference>
<feature type="domain" description="Protein kinase" evidence="3">
    <location>
        <begin position="1901"/>
        <end position="2243"/>
    </location>
</feature>
<reference evidence="4" key="1">
    <citation type="journal article" date="2021" name="Mol. Plant Microbe Interact.">
        <title>Complete Genome Sequence of the Plant-Pathogenic Fungus Colletotrichum lupini.</title>
        <authorList>
            <person name="Baroncelli R."/>
            <person name="Pensec F."/>
            <person name="Da Lio D."/>
            <person name="Boufleur T."/>
            <person name="Vicente I."/>
            <person name="Sarrocco S."/>
            <person name="Picot A."/>
            <person name="Baraldi E."/>
            <person name="Sukno S."/>
            <person name="Thon M."/>
            <person name="Le Floch G."/>
        </authorList>
    </citation>
    <scope>NUCLEOTIDE SEQUENCE</scope>
    <source>
        <strain evidence="4">IMI 504893</strain>
    </source>
</reference>
<evidence type="ECO:0000313" key="4">
    <source>
        <dbReference type="EMBL" id="UQC85483.1"/>
    </source>
</evidence>
<evidence type="ECO:0000259" key="3">
    <source>
        <dbReference type="PROSITE" id="PS50011"/>
    </source>
</evidence>
<sequence length="2374" mass="268278">MSASSIFEATEYFAWPISCTILLLLFVHYFASLVKTPIRIASIRKSHKKAFETVSRKSSFAQGHRKKLTSDTNVLVGKDLFNADYYVEQKDLCTNQTHSPEAASSSLSSSLSDDSLEDRINRDLCKTEDDKDFLPADIIDTLTSRSIVEEELEAYVASDQLLSLVAYVTNPNQPARRLFLTLVVCDDLKRLQDLADAPQKFHDDDLPVKVVKNPNTTGYCMESIGGGKRWPLFASRRKAALDSFFHSQWQFLAPVFTANSFRHNLHSSCPLPFIIKINHQKAGFFSSVFEVMIHDAHQKVLPMITGKKIRVASKEMRIGMDSYYEKEADILETIRNVDNPHLIKPLAAYRRGDLRGFLFPWGEGGNLKEFWSSQEKLRPVPVRDPHLVLWVLRQLQGICGSISALHERNCRHGDLKPENILHFLETDGKGVLRVADVGLARFHLEATRDRNQPTNTMTGTVRYEPPEFGLTEQISRLYDVWSLGCVFLEFLIWVLYGNSKLKAFNRASIEEKFWSKDDEGYHQHREVKGWISRMSKDLLRSDITSSTALKDVLELIDLNMLVPEVDGRTNSTELYERLRSIFEQAKAQENYLLDSTLWDRISTSAVPAEHRRSKLEVPGQRPLPGRATTSQNLQPALLGIAPNVPIPDTPMIVEPVAELSDVNMQVPIPNAQEIFVMVDFTLKNSLIFAFSHFAPANSHQQLDNFRDVWELQSDSHFASEFYHKSASPLPTPQGSTLCSNCKGYNIWTPMFLIFRSAEMLGIEDGGELKCRREGSSLKIDPDGPTILSLYVSPATGGSIPPHAQIGFPTLPETGSPEQYVLLNEWLRVCDEQHSHGVDDRTELPTRVLDVGTDPNSTIHLCEGKFLPLERYTALSHCWGVNSQAQVRTLKENIDVFRKRIDFGILPKSFQDAVKITRALGLRYLWIDSLCIVQNDKQDWAFEATRMEHVFSSAYVTIAATAASSSAEGFLRQKAKHPFVTLEGPDSGFTFVRKSIDDFHQDVEQAVLNQRGWVLQERALSRRTLHFTASQVHWECGKGVHSDIGATSRQAALLGDSDFPKSALEYFKGGRIVTFQTLYQMYSRLAFTVPSDRSIGIKGLEERLVKDFVTKGGFGIFDEYLQRSLLWQKAHDASLDRISYPPGRRVPSWSWMAYQGPIAYLEAPFEHINWTKDIVTPFNTDSGKKTHWEVSEGSEIPLLRGVASRISLDAIELLKRVRFDESKLHTIDQLRCIVIGKEKTEGLTREPEHYVLVIARLSEEQGGRYERVGVGRLLAEHILLREPQLNVEVTLFLSSKYLTFSWSSLHQMTDVDADGRHYILGSLARVLDSCEISIRFLRALQSWTSSAGFTYQSNPTGGIYLLSASSFRTELSDYRLAPCICYAASLQYNCRWVVVSLAPVAIEKSSCVLRHCITEQCIQGRCCSLLASRSQASRYREQPNLPALDMRKYRHLPDGGAGAMLACSQRYMSGCKQQLPSLWRTTLTLSPKPPAAITSANWLLPMQLEVGYEKRAQQGAQVSRQIGQCLSARFGRSKRLSYTTILLSASCHLKLVRLEIPLRMDPTKRAGIDRELLGIAEPIAESPISNGPTTGITSSNQIQAPQLGHSVSTSKNSEVGTKDASQSDLLFSWRISVTDEDFTETRHEEVAGNLPLINEGNRNLGSFGGCSSDAGASNCSFLSIVPVQDMGHSDYIEWESSEMANDCIGTQALHSHHPALRPQDNTNDDADVQTMSDAMFAASITSASEDKGFLPLDALRRIVTPTAVQRLLGHAFPHFKPKVINSWVSSISGKPDEVKAQPQRRKIFAILILMEQVKLIEDFIKHDIDDSFLPLEIKRNLRHKPVIQLQKKDGTVLSCLNHWRTKHINNFVQCQETICTPFFKLPGDDVHYYEITSKTILPFQEYDLSRHYIQGKSQPSSYNCTCFLIPPQERGKVLRHFAVKQLHLETHEEYAREVELFERLGVGSRGPDPDHLIQLQLTYKYGQSYYLVFPWADGNLREFWSKTNANPGSKAEVVWFLSQCSGLVRALRRIHNLRTMSKEDNYAPVPNDPNVLLDNKHWGRHGDIKPENILWFKKYEESRRNFLVISDFGLTRFNTADSRSKVAYDAVKGFSGSYRPPDVDLKRTISQRYDIWSLGCVFLEFVSWFLVGHDRTQKDFTDSRLQEDGSHTGSRILLEDKFFNFNPSKDDAPSTADVKTSVTDWIDDLHKQKSCAEPVHEMLNLIQYTMLVPDAKERWACSRIQPVINELIRKSKRDAAYATSGTHGVSDPLRFPCISVEFPAEGKIPSSSGTPDKSDRRDRSLSLSPAAAVNSREYKLSPTKDRVKRPPVKPVGSPKECFEIGEVVVLQYRRFHTIDHECVGGGIKFCEYTRHIPIL</sequence>
<feature type="domain" description="Protein kinase" evidence="3">
    <location>
        <begin position="274"/>
        <end position="562"/>
    </location>
</feature>
<dbReference type="Pfam" id="PF06985">
    <property type="entry name" value="HET"/>
    <property type="match status" value="1"/>
</dbReference>
<protein>
    <submittedName>
        <fullName evidence="4">Serine/threonine protein kinase</fullName>
    </submittedName>
</protein>
<dbReference type="CDD" id="cd00180">
    <property type="entry name" value="PKc"/>
    <property type="match status" value="2"/>
</dbReference>
<organism evidence="4 5">
    <name type="scientific">Colletotrichum lupini</name>
    <dbReference type="NCBI Taxonomy" id="145971"/>
    <lineage>
        <taxon>Eukaryota</taxon>
        <taxon>Fungi</taxon>
        <taxon>Dikarya</taxon>
        <taxon>Ascomycota</taxon>
        <taxon>Pezizomycotina</taxon>
        <taxon>Sordariomycetes</taxon>
        <taxon>Hypocreomycetidae</taxon>
        <taxon>Glomerellales</taxon>
        <taxon>Glomerellaceae</taxon>
        <taxon>Colletotrichum</taxon>
        <taxon>Colletotrichum acutatum species complex</taxon>
    </lineage>
</organism>
<dbReference type="Gene3D" id="1.10.510.10">
    <property type="entry name" value="Transferase(Phosphotransferase) domain 1"/>
    <property type="match status" value="2"/>
</dbReference>
<dbReference type="GO" id="GO:0004674">
    <property type="term" value="F:protein serine/threonine kinase activity"/>
    <property type="evidence" value="ECO:0007669"/>
    <property type="project" value="UniProtKB-KW"/>
</dbReference>
<dbReference type="InterPro" id="IPR011009">
    <property type="entry name" value="Kinase-like_dom_sf"/>
</dbReference>